<dbReference type="Gene3D" id="1.20.58.100">
    <property type="entry name" value="Fumarate reductase/succinate dehydrogenase flavoprotein-like, C-terminal domain"/>
    <property type="match status" value="1"/>
</dbReference>
<evidence type="ECO:0000256" key="1">
    <source>
        <dbReference type="SAM" id="MobiDB-lite"/>
    </source>
</evidence>
<name>A0ABV7LI95_9HYPH</name>
<keyword evidence="4" id="KW-1185">Reference proteome</keyword>
<reference evidence="4" key="1">
    <citation type="journal article" date="2019" name="Int. J. Syst. Evol. Microbiol.">
        <title>The Global Catalogue of Microorganisms (GCM) 10K type strain sequencing project: providing services to taxonomists for standard genome sequencing and annotation.</title>
        <authorList>
            <consortium name="The Broad Institute Genomics Platform"/>
            <consortium name="The Broad Institute Genome Sequencing Center for Infectious Disease"/>
            <person name="Wu L."/>
            <person name="Ma J."/>
        </authorList>
    </citation>
    <scope>NUCLEOTIDE SEQUENCE [LARGE SCALE GENOMIC DNA]</scope>
    <source>
        <strain evidence="4">CCM 7941</strain>
    </source>
</reference>
<feature type="compositionally biased region" description="Basic and acidic residues" evidence="1">
    <location>
        <begin position="55"/>
        <end position="64"/>
    </location>
</feature>
<feature type="non-terminal residue" evidence="3">
    <location>
        <position position="1"/>
    </location>
</feature>
<sequence>DAAGLSRAVTALAPLAAWSPQRDASPAAPPPAPEQEAALAGLLIAHAALARAESRGAHFRRDCPGRAPASRRQFLDPATALAPYAAPPRAAAHPA</sequence>
<organism evidence="3 4">
    <name type="scientific">Camelimonas abortus</name>
    <dbReference type="NCBI Taxonomy" id="1017184"/>
    <lineage>
        <taxon>Bacteria</taxon>
        <taxon>Pseudomonadati</taxon>
        <taxon>Pseudomonadota</taxon>
        <taxon>Alphaproteobacteria</taxon>
        <taxon>Hyphomicrobiales</taxon>
        <taxon>Chelatococcaceae</taxon>
        <taxon>Camelimonas</taxon>
    </lineage>
</organism>
<dbReference type="Pfam" id="PF02910">
    <property type="entry name" value="Succ_DH_flav_C"/>
    <property type="match status" value="1"/>
</dbReference>
<feature type="region of interest" description="Disordered" evidence="1">
    <location>
        <begin position="55"/>
        <end position="74"/>
    </location>
</feature>
<dbReference type="SUPFAM" id="SSF46977">
    <property type="entry name" value="Succinate dehydrogenase/fumarate reductase flavoprotein C-terminal domain"/>
    <property type="match status" value="1"/>
</dbReference>
<proteinExistence type="predicted"/>
<evidence type="ECO:0000259" key="2">
    <source>
        <dbReference type="Pfam" id="PF02910"/>
    </source>
</evidence>
<accession>A0ABV7LI95</accession>
<evidence type="ECO:0000313" key="4">
    <source>
        <dbReference type="Proteomes" id="UP001595536"/>
    </source>
</evidence>
<feature type="domain" description="Fumarate reductase/succinate dehydrogenase flavoprotein-like C-terminal" evidence="2">
    <location>
        <begin position="41"/>
        <end position="67"/>
    </location>
</feature>
<dbReference type="EMBL" id="JBHRUV010000101">
    <property type="protein sequence ID" value="MFC3267309.1"/>
    <property type="molecule type" value="Genomic_DNA"/>
</dbReference>
<dbReference type="InterPro" id="IPR015939">
    <property type="entry name" value="Fum_Rdtase/Succ_DH_flav-like_C"/>
</dbReference>
<protein>
    <recommendedName>
        <fullName evidence="2">Fumarate reductase/succinate dehydrogenase flavoprotein-like C-terminal domain-containing protein</fullName>
    </recommendedName>
</protein>
<comment type="caution">
    <text evidence="3">The sequence shown here is derived from an EMBL/GenBank/DDBJ whole genome shotgun (WGS) entry which is preliminary data.</text>
</comment>
<gene>
    <name evidence="3" type="ORF">ACFOEX_13255</name>
</gene>
<evidence type="ECO:0000313" key="3">
    <source>
        <dbReference type="EMBL" id="MFC3267309.1"/>
    </source>
</evidence>
<dbReference type="InterPro" id="IPR037099">
    <property type="entry name" value="Fum_R/Succ_DH_flav-like_C_sf"/>
</dbReference>
<dbReference type="Proteomes" id="UP001595536">
    <property type="component" value="Unassembled WGS sequence"/>
</dbReference>